<comment type="caution">
    <text evidence="1">The sequence shown here is derived from an EMBL/GenBank/DDBJ whole genome shotgun (WGS) entry which is preliminary data.</text>
</comment>
<keyword evidence="2" id="KW-1185">Reference proteome</keyword>
<organism evidence="1 2">
    <name type="scientific">Elysia crispata</name>
    <name type="common">lettuce slug</name>
    <dbReference type="NCBI Taxonomy" id="231223"/>
    <lineage>
        <taxon>Eukaryota</taxon>
        <taxon>Metazoa</taxon>
        <taxon>Spiralia</taxon>
        <taxon>Lophotrochozoa</taxon>
        <taxon>Mollusca</taxon>
        <taxon>Gastropoda</taxon>
        <taxon>Heterobranchia</taxon>
        <taxon>Euthyneura</taxon>
        <taxon>Panpulmonata</taxon>
        <taxon>Sacoglossa</taxon>
        <taxon>Placobranchoidea</taxon>
        <taxon>Plakobranchidae</taxon>
        <taxon>Elysia</taxon>
    </lineage>
</organism>
<protein>
    <submittedName>
        <fullName evidence="1">Uncharacterized protein</fullName>
    </submittedName>
</protein>
<dbReference type="AlphaFoldDB" id="A0AAE1E7U2"/>
<proteinExistence type="predicted"/>
<name>A0AAE1E7U2_9GAST</name>
<accession>A0AAE1E7U2</accession>
<evidence type="ECO:0000313" key="1">
    <source>
        <dbReference type="EMBL" id="KAK3797192.1"/>
    </source>
</evidence>
<reference evidence="1" key="1">
    <citation type="journal article" date="2023" name="G3 (Bethesda)">
        <title>A reference genome for the long-term kleptoplast-retaining sea slug Elysia crispata morphotype clarki.</title>
        <authorList>
            <person name="Eastman K.E."/>
            <person name="Pendleton A.L."/>
            <person name="Shaikh M.A."/>
            <person name="Suttiyut T."/>
            <person name="Ogas R."/>
            <person name="Tomko P."/>
            <person name="Gavelis G."/>
            <person name="Widhalm J.R."/>
            <person name="Wisecaver J.H."/>
        </authorList>
    </citation>
    <scope>NUCLEOTIDE SEQUENCE</scope>
    <source>
        <strain evidence="1">ECLA1</strain>
    </source>
</reference>
<evidence type="ECO:0000313" key="2">
    <source>
        <dbReference type="Proteomes" id="UP001283361"/>
    </source>
</evidence>
<gene>
    <name evidence="1" type="ORF">RRG08_015166</name>
</gene>
<dbReference type="Proteomes" id="UP001283361">
    <property type="component" value="Unassembled WGS sequence"/>
</dbReference>
<dbReference type="EMBL" id="JAWDGP010000796">
    <property type="protein sequence ID" value="KAK3797192.1"/>
    <property type="molecule type" value="Genomic_DNA"/>
</dbReference>
<sequence>MSIICRRPTYSMPISCTGSIYKTINRYTQNLLNYSNRFDQKLPNSNSKWFTCSNHDWLLNNRNSRAKTVTQYCSYLSTKPLS</sequence>